<evidence type="ECO:0000259" key="9">
    <source>
        <dbReference type="Pfam" id="PF16569"/>
    </source>
</evidence>
<reference evidence="12 13" key="1">
    <citation type="submission" date="2024-01" db="EMBL/GenBank/DDBJ databases">
        <title>Complete genome sequence of Citroniella saccharovorans strain M6.X9, isolated from human fecal sample.</title>
        <authorList>
            <person name="Cheng G."/>
            <person name="Westerholm M."/>
            <person name="Schnurer A."/>
        </authorList>
    </citation>
    <scope>NUCLEOTIDE SEQUENCE [LARGE SCALE GENOMIC DNA]</scope>
    <source>
        <strain evidence="12 13">DSM 29873</strain>
    </source>
</reference>
<evidence type="ECO:0000256" key="3">
    <source>
        <dbReference type="ARBA" id="ARBA00022729"/>
    </source>
</evidence>
<dbReference type="Gene3D" id="1.20.58.90">
    <property type="match status" value="1"/>
</dbReference>
<evidence type="ECO:0000256" key="5">
    <source>
        <dbReference type="SAM" id="Phobius"/>
    </source>
</evidence>
<dbReference type="InterPro" id="IPR041033">
    <property type="entry name" value="SpaA_PFL_dom_1"/>
</dbReference>
<dbReference type="InterPro" id="IPR026466">
    <property type="entry name" value="Fim_isopep_form_D2_dom"/>
</dbReference>
<evidence type="ECO:0000256" key="2">
    <source>
        <dbReference type="ARBA" id="ARBA00022525"/>
    </source>
</evidence>
<protein>
    <submittedName>
        <fullName evidence="12">Isopeptide-forming domain-containing fimbrial protein</fullName>
    </submittedName>
</protein>
<keyword evidence="13" id="KW-1185">Reference proteome</keyword>
<dbReference type="Gene3D" id="2.60.40.10">
    <property type="entry name" value="Immunoglobulins"/>
    <property type="match status" value="2"/>
</dbReference>
<dbReference type="InterPro" id="IPR013783">
    <property type="entry name" value="Ig-like_fold"/>
</dbReference>
<dbReference type="InterPro" id="IPR032364">
    <property type="entry name" value="GramPos_pilinD1_N"/>
</dbReference>
<dbReference type="RefSeq" id="WP_324620431.1">
    <property type="nucleotide sequence ID" value="NZ_JAYKOT010000003.1"/>
</dbReference>
<keyword evidence="2" id="KW-0964">Secreted</keyword>
<feature type="domain" description="Gram-positive cocci surface proteins LPxTG" evidence="7">
    <location>
        <begin position="979"/>
        <end position="1015"/>
    </location>
</feature>
<sequence length="1016" mass="112611">MQKMKKALSLFLALVMIFGALAPVGAYATSPTPLNPSEDTGAKVIFKVGEKVTITVKEGENETQKEVYPGTLSVKSTAATVADDKSTVTYEGLSAYKTLKENKVEVPEVTPIEGYRFVKWDKSVEMNTKLGADETTYTAVFEKATKAPASNAKATETLTLHKILMNKDNLSEGVFPGWTGLNGEKYNGNKIEDIQKYFGTSAKGAEGVFFALKFAADYPDKTKAGKYVKAKTELGEIIHDKPAYDLSVVDGKVVAVPQATDKIDEAVSGLTDANGEIKFYTRENKINAIANPNYDANDPESRAKLNAICYLDGKFEIDEIVEKSTYNNGGKVLTDSKAVPVKITLPLVNEEGVVVDAHVYPKNTDNAPRLDKNFSLDEAKKFMTTKEAEALDAAVAHKIAFDKAEKIYSKDSTEYEVAQKAYTDADKALIAKWGIDLSNPTREKQTVDHKIGDIVEYKVETEIPAKTKWGTAFWDDKMTHGLTFVTKDMDKAGTKYEGKSIVIKYNDEVMDTAWYTLSETQDGFTLELTEAGLKAINGKEEEAKITLTYSAEINNTTVTDIPESNDITFNYGNDKNKGNTPVPVKPNDDGNYEVIKKWADGTELPEDGIDVTFTLKDAQTGKEVTKKDLVAPSRDNFNTDEEYEDAVKEFEAYRDGTGDYAEGGSKEGQGFQNPVTKEKVTKTDDITFTWKYLDKNRQYKAEEKFIGYAAKYEKTPGKGDNQQYKDGSVTVTNTKTNNPEPLNPSEPKVITGGRKFVKTNDKEGQDLERLAGAKFLVTKKENNVTKYLTLKPADEINEEYKKYTDAENAYNDFIAAFNKIVEEAKAEGKGVQYPVTINDQPYNDRAAVEAELETLRTTRDDAFKAARQNYDWIEAKDEKEAVEKGALVLTSDDQGRFEITGLAYGDYELVEIEAPKGYAKIDPVPFTIGKDTYKGDAEKELRYTLDIEAEAGTELTEEQKKANAKALKEGYGLRVRNKIVKIPETGGIGTVIFTVAGLLIMGGALVLMRRNRREEF</sequence>
<dbReference type="EMBL" id="JAYKOT010000003">
    <property type="protein sequence ID" value="MEB3430223.1"/>
    <property type="molecule type" value="Genomic_DNA"/>
</dbReference>
<keyword evidence="3 6" id="KW-0732">Signal</keyword>
<feature type="domain" description="Gram-positive pilin subunit D1 N-terminal" evidence="8">
    <location>
        <begin position="154"/>
        <end position="364"/>
    </location>
</feature>
<evidence type="ECO:0000313" key="13">
    <source>
        <dbReference type="Proteomes" id="UP001357733"/>
    </source>
</evidence>
<evidence type="ECO:0000256" key="6">
    <source>
        <dbReference type="SAM" id="SignalP"/>
    </source>
</evidence>
<feature type="domain" description="Gram-positive pilin backbone subunit 3 Cna-B-like" evidence="10">
    <location>
        <begin position="589"/>
        <end position="777"/>
    </location>
</feature>
<feature type="chain" id="PRO_5043981794" evidence="6">
    <location>
        <begin position="23"/>
        <end position="1016"/>
    </location>
</feature>
<dbReference type="Gene3D" id="2.60.40.1140">
    <property type="entry name" value="Collagen-binding surface protein Cna, B-type domain"/>
    <property type="match status" value="1"/>
</dbReference>
<feature type="domain" description="SpaA-like prealbumin fold" evidence="11">
    <location>
        <begin position="887"/>
        <end position="932"/>
    </location>
</feature>
<gene>
    <name evidence="12" type="ORF">VLK81_09525</name>
</gene>
<evidence type="ECO:0000256" key="4">
    <source>
        <dbReference type="ARBA" id="ARBA00023088"/>
    </source>
</evidence>
<keyword evidence="5" id="KW-0472">Membrane</keyword>
<dbReference type="Pfam" id="PF00746">
    <property type="entry name" value="Gram_pos_anchor"/>
    <property type="match status" value="1"/>
</dbReference>
<evidence type="ECO:0000259" key="8">
    <source>
        <dbReference type="Pfam" id="PF16555"/>
    </source>
</evidence>
<keyword evidence="5" id="KW-1133">Transmembrane helix</keyword>
<dbReference type="InterPro" id="IPR032334">
    <property type="entry name" value="GramPos_pilinBB"/>
</dbReference>
<dbReference type="InterPro" id="IPR032332">
    <property type="entry name" value="GramPos_pilinD3"/>
</dbReference>
<feature type="domain" description="Gram-positive pilin backbone subunit 2 Cna-B-like" evidence="9">
    <location>
        <begin position="451"/>
        <end position="574"/>
    </location>
</feature>
<name>A0AAW9MRB9_9FIRM</name>
<dbReference type="Pfam" id="PF17802">
    <property type="entry name" value="SpaA"/>
    <property type="match status" value="1"/>
</dbReference>
<dbReference type="Gene3D" id="2.60.40.740">
    <property type="match status" value="1"/>
</dbReference>
<keyword evidence="5" id="KW-0812">Transmembrane</keyword>
<dbReference type="Pfam" id="PF16570">
    <property type="entry name" value="GramPos_pilinD3"/>
    <property type="match status" value="1"/>
</dbReference>
<evidence type="ECO:0000313" key="12">
    <source>
        <dbReference type="EMBL" id="MEB3430223.1"/>
    </source>
</evidence>
<dbReference type="NCBIfam" id="TIGR04226">
    <property type="entry name" value="RrgB_K2N_iso_D2"/>
    <property type="match status" value="1"/>
</dbReference>
<evidence type="ECO:0000259" key="11">
    <source>
        <dbReference type="Pfam" id="PF17802"/>
    </source>
</evidence>
<evidence type="ECO:0000259" key="7">
    <source>
        <dbReference type="Pfam" id="PF00746"/>
    </source>
</evidence>
<keyword evidence="1" id="KW-0134">Cell wall</keyword>
<dbReference type="Proteomes" id="UP001357733">
    <property type="component" value="Unassembled WGS sequence"/>
</dbReference>
<dbReference type="NCBIfam" id="TIGR01167">
    <property type="entry name" value="LPXTG_anchor"/>
    <property type="match status" value="1"/>
</dbReference>
<dbReference type="AlphaFoldDB" id="A0AAW9MRB9"/>
<keyword evidence="4" id="KW-0572">Peptidoglycan-anchor</keyword>
<dbReference type="InterPro" id="IPR019931">
    <property type="entry name" value="LPXTG_anchor"/>
</dbReference>
<evidence type="ECO:0000259" key="10">
    <source>
        <dbReference type="Pfam" id="PF16570"/>
    </source>
</evidence>
<evidence type="ECO:0000256" key="1">
    <source>
        <dbReference type="ARBA" id="ARBA00022512"/>
    </source>
</evidence>
<dbReference type="Pfam" id="PF16555">
    <property type="entry name" value="GramPos_pilinD1"/>
    <property type="match status" value="1"/>
</dbReference>
<feature type="transmembrane region" description="Helical" evidence="5">
    <location>
        <begin position="986"/>
        <end position="1008"/>
    </location>
</feature>
<proteinExistence type="predicted"/>
<dbReference type="Pfam" id="PF16569">
    <property type="entry name" value="GramPos_pilinBB"/>
    <property type="match status" value="1"/>
</dbReference>
<accession>A0AAW9MRB9</accession>
<organism evidence="12 13">
    <name type="scientific">Citroniella saccharovorans</name>
    <dbReference type="NCBI Taxonomy" id="2053367"/>
    <lineage>
        <taxon>Bacteria</taxon>
        <taxon>Bacillati</taxon>
        <taxon>Bacillota</taxon>
        <taxon>Tissierellia</taxon>
        <taxon>Tissierellales</taxon>
        <taxon>Peptoniphilaceae</taxon>
        <taxon>Citroniella</taxon>
    </lineage>
</organism>
<comment type="caution">
    <text evidence="12">The sequence shown here is derived from an EMBL/GenBank/DDBJ whole genome shotgun (WGS) entry which is preliminary data.</text>
</comment>
<feature type="signal peptide" evidence="6">
    <location>
        <begin position="1"/>
        <end position="22"/>
    </location>
</feature>